<protein>
    <submittedName>
        <fullName evidence="5">M6 family metalloprotease domain-containing protein</fullName>
    </submittedName>
</protein>
<feature type="domain" description="Peptidase M6-like" evidence="3">
    <location>
        <begin position="83"/>
        <end position="375"/>
    </location>
</feature>
<dbReference type="Pfam" id="PF20773">
    <property type="entry name" value="InhA-like_MAM"/>
    <property type="match status" value="1"/>
</dbReference>
<comment type="caution">
    <text evidence="5">The sequence shown here is derived from an EMBL/GenBank/DDBJ whole genome shotgun (WGS) entry which is preliminary data.</text>
</comment>
<dbReference type="NCBIfam" id="TIGR03296">
    <property type="entry name" value="M6dom_TIGR03296"/>
    <property type="match status" value="1"/>
</dbReference>
<organism evidence="5 6">
    <name type="scientific">Agromyces mariniharenae</name>
    <dbReference type="NCBI Taxonomy" id="2604423"/>
    <lineage>
        <taxon>Bacteria</taxon>
        <taxon>Bacillati</taxon>
        <taxon>Actinomycetota</taxon>
        <taxon>Actinomycetes</taxon>
        <taxon>Micrococcales</taxon>
        <taxon>Microbacteriaceae</taxon>
        <taxon>Agromyces</taxon>
    </lineage>
</organism>
<evidence type="ECO:0000256" key="1">
    <source>
        <dbReference type="SAM" id="MobiDB-lite"/>
    </source>
</evidence>
<accession>A0A5S4V6S4</accession>
<dbReference type="Proteomes" id="UP000325243">
    <property type="component" value="Unassembled WGS sequence"/>
</dbReference>
<dbReference type="SUPFAM" id="SSF55486">
    <property type="entry name" value="Metalloproteases ('zincins'), catalytic domain"/>
    <property type="match status" value="1"/>
</dbReference>
<keyword evidence="5" id="KW-0645">Protease</keyword>
<feature type="signal peptide" evidence="2">
    <location>
        <begin position="1"/>
        <end position="22"/>
    </location>
</feature>
<gene>
    <name evidence="5" type="ORF">FYC51_10690</name>
</gene>
<sequence length="753" mass="80973">MAVAAAGATVVAGAAFAPAAFAAPAKDPAPSAAQRLDNRPGPLTERQNERRKAAQKLILSGQAAPGEDGVVQLAEDKYYQAAVTGEDQVFTILAEFGDQGSGKLGTTPGPLHNEIPKPDRAVNNSTHWVQDFDKASYEELFFGEGESFKDFYEQQSSGAYTIAGEVSDWVKVPGNASTYGDNSVEDYGGSWQFIEDAGNAWYAAQKAANKTDDQIKAELSTFDQWDRYDHDGDGDFDEPDGYLDHFQAVHAGEGEDAGGGAQGEDAIWSHRWYVNSTDYGVTGPAGAQYGGAQIGDTGFWIGDYTVEAENGGLGVFAHEYAHDLGLPDFYDTNGGENSTSFWTLMSSGSWLNHGTEDIGTTPGYMGPWEKLQLGWLDYSVVNPGTTDAAFTLSPAALQVADQDQALVIDVPDEPVTEQYVTPNGGHAWWTSSADDLNTTLTRTLDLTAVKSATVTAKAWYDIEAGYDYLYAEYKDASGNWVQIGSPISGSTNGKWSNLRFTVPGNGKVDFRFRYQSDGGVHLAGAFIDDIVVKNGGTVLATDDAEQGDNGWTAAGGFTLSTGSETSSGDRYYLVENRAYVGYDETLRDGPYQFDKAYTAPDHVEHFSFQDGMLVWAIDETYTDNNTIDHQGHGLALPVDARPAKFTYPDGTGPSNRRQPFDATFGLEKFDAVSLHKEVLVGKGKSQTVESVEAVGTTGSEDRQATFSDTKTDAYFHASNPLGGVYVAGHGVTVTVTEQNPEGTMDVMVTNPAE</sequence>
<dbReference type="InterPro" id="IPR048665">
    <property type="entry name" value="InhA-like_VEG"/>
</dbReference>
<name>A0A5S4V6S4_9MICO</name>
<keyword evidence="6" id="KW-1185">Reference proteome</keyword>
<keyword evidence="2" id="KW-0732">Signal</keyword>
<evidence type="ECO:0000313" key="5">
    <source>
        <dbReference type="EMBL" id="TYL54726.1"/>
    </source>
</evidence>
<dbReference type="GO" id="GO:0006508">
    <property type="term" value="P:proteolysis"/>
    <property type="evidence" value="ECO:0007669"/>
    <property type="project" value="UniProtKB-KW"/>
</dbReference>
<proteinExistence type="predicted"/>
<evidence type="ECO:0000259" key="4">
    <source>
        <dbReference type="Pfam" id="PF20774"/>
    </source>
</evidence>
<feature type="domain" description="Immune inhibitor A-like metallopeptidase VEG" evidence="4">
    <location>
        <begin position="568"/>
        <end position="743"/>
    </location>
</feature>
<feature type="chain" id="PRO_5024272239" evidence="2">
    <location>
        <begin position="23"/>
        <end position="753"/>
    </location>
</feature>
<dbReference type="PANTHER" id="PTHR41775">
    <property type="entry name" value="SECRETED PROTEIN-RELATED"/>
    <property type="match status" value="1"/>
</dbReference>
<dbReference type="Pfam" id="PF05547">
    <property type="entry name" value="Peptidase_M6"/>
    <property type="match status" value="1"/>
</dbReference>
<keyword evidence="5" id="KW-0378">Hydrolase</keyword>
<dbReference type="PANTHER" id="PTHR41775:SF1">
    <property type="entry name" value="PEPTIDASE M6-LIKE DOMAIN-CONTAINING PROTEIN"/>
    <property type="match status" value="1"/>
</dbReference>
<evidence type="ECO:0000259" key="3">
    <source>
        <dbReference type="Pfam" id="PF05547"/>
    </source>
</evidence>
<keyword evidence="5" id="KW-0482">Metalloprotease</keyword>
<evidence type="ECO:0000256" key="2">
    <source>
        <dbReference type="SAM" id="SignalP"/>
    </source>
</evidence>
<evidence type="ECO:0000313" key="6">
    <source>
        <dbReference type="Proteomes" id="UP000325243"/>
    </source>
</evidence>
<dbReference type="InterPro" id="IPR008757">
    <property type="entry name" value="Peptidase_M6-like_domain"/>
</dbReference>
<reference evidence="5 6" key="1">
    <citation type="submission" date="2019-08" db="EMBL/GenBank/DDBJ databases">
        <authorList>
            <person name="Hu J."/>
        </authorList>
    </citation>
    <scope>NUCLEOTIDE SEQUENCE [LARGE SCALE GENOMIC DNA]</scope>
    <source>
        <strain evidence="5 6">NEAU-184</strain>
    </source>
</reference>
<dbReference type="EMBL" id="VSSB01000001">
    <property type="protein sequence ID" value="TYL54726.1"/>
    <property type="molecule type" value="Genomic_DNA"/>
</dbReference>
<dbReference type="GO" id="GO:0008237">
    <property type="term" value="F:metallopeptidase activity"/>
    <property type="evidence" value="ECO:0007669"/>
    <property type="project" value="UniProtKB-KW"/>
</dbReference>
<dbReference type="AlphaFoldDB" id="A0A5S4V6S4"/>
<dbReference type="Pfam" id="PF20774">
    <property type="entry name" value="InhA-like_VEG"/>
    <property type="match status" value="1"/>
</dbReference>
<feature type="region of interest" description="Disordered" evidence="1">
    <location>
        <begin position="28"/>
        <end position="51"/>
    </location>
</feature>